<evidence type="ECO:0000313" key="2">
    <source>
        <dbReference type="Proteomes" id="UP000324222"/>
    </source>
</evidence>
<organism evidence="1 2">
    <name type="scientific">Portunus trituberculatus</name>
    <name type="common">Swimming crab</name>
    <name type="synonym">Neptunus trituberculatus</name>
    <dbReference type="NCBI Taxonomy" id="210409"/>
    <lineage>
        <taxon>Eukaryota</taxon>
        <taxon>Metazoa</taxon>
        <taxon>Ecdysozoa</taxon>
        <taxon>Arthropoda</taxon>
        <taxon>Crustacea</taxon>
        <taxon>Multicrustacea</taxon>
        <taxon>Malacostraca</taxon>
        <taxon>Eumalacostraca</taxon>
        <taxon>Eucarida</taxon>
        <taxon>Decapoda</taxon>
        <taxon>Pleocyemata</taxon>
        <taxon>Brachyura</taxon>
        <taxon>Eubrachyura</taxon>
        <taxon>Portunoidea</taxon>
        <taxon>Portunidae</taxon>
        <taxon>Portuninae</taxon>
        <taxon>Portunus</taxon>
    </lineage>
</organism>
<sequence>MERQAFPQITSRNWLGFPRLPESRVPRLMGTVVSC</sequence>
<accession>A0A5B7ICJ3</accession>
<dbReference type="Proteomes" id="UP000324222">
    <property type="component" value="Unassembled WGS sequence"/>
</dbReference>
<reference evidence="1 2" key="1">
    <citation type="submission" date="2019-05" db="EMBL/GenBank/DDBJ databases">
        <title>Another draft genome of Portunus trituberculatus and its Hox gene families provides insights of decapod evolution.</title>
        <authorList>
            <person name="Jeong J.-H."/>
            <person name="Song I."/>
            <person name="Kim S."/>
            <person name="Choi T."/>
            <person name="Kim D."/>
            <person name="Ryu S."/>
            <person name="Kim W."/>
        </authorList>
    </citation>
    <scope>NUCLEOTIDE SEQUENCE [LARGE SCALE GENOMIC DNA]</scope>
    <source>
        <tissue evidence="1">Muscle</tissue>
    </source>
</reference>
<dbReference type="AlphaFoldDB" id="A0A5B7ICJ3"/>
<name>A0A5B7ICJ3_PORTR</name>
<protein>
    <submittedName>
        <fullName evidence="1">Uncharacterized protein</fullName>
    </submittedName>
</protein>
<gene>
    <name evidence="1" type="ORF">E2C01_073142</name>
</gene>
<proteinExistence type="predicted"/>
<evidence type="ECO:0000313" key="1">
    <source>
        <dbReference type="EMBL" id="MPC78648.1"/>
    </source>
</evidence>
<keyword evidence="2" id="KW-1185">Reference proteome</keyword>
<dbReference type="EMBL" id="VSRR010048997">
    <property type="protein sequence ID" value="MPC78648.1"/>
    <property type="molecule type" value="Genomic_DNA"/>
</dbReference>
<comment type="caution">
    <text evidence="1">The sequence shown here is derived from an EMBL/GenBank/DDBJ whole genome shotgun (WGS) entry which is preliminary data.</text>
</comment>